<gene>
    <name evidence="1" type="ORF">S06H3_21584</name>
</gene>
<dbReference type="EMBL" id="BARV01011362">
    <property type="protein sequence ID" value="GAI07007.1"/>
    <property type="molecule type" value="Genomic_DNA"/>
</dbReference>
<protein>
    <submittedName>
        <fullName evidence="1">Uncharacterized protein</fullName>
    </submittedName>
</protein>
<dbReference type="AlphaFoldDB" id="X1KJ00"/>
<comment type="caution">
    <text evidence="1">The sequence shown here is derived from an EMBL/GenBank/DDBJ whole genome shotgun (WGS) entry which is preliminary data.</text>
</comment>
<feature type="non-terminal residue" evidence="1">
    <location>
        <position position="1"/>
    </location>
</feature>
<organism evidence="1">
    <name type="scientific">marine sediment metagenome</name>
    <dbReference type="NCBI Taxonomy" id="412755"/>
    <lineage>
        <taxon>unclassified sequences</taxon>
        <taxon>metagenomes</taxon>
        <taxon>ecological metagenomes</taxon>
    </lineage>
</organism>
<sequence length="43" mass="4851">VPTDKHVDFHCLDAHNFCLENRTDDPAGPTCTGQLWLRTDLVV</sequence>
<evidence type="ECO:0000313" key="1">
    <source>
        <dbReference type="EMBL" id="GAI07007.1"/>
    </source>
</evidence>
<accession>X1KJ00</accession>
<name>X1KJ00_9ZZZZ</name>
<proteinExistence type="predicted"/>
<reference evidence="1" key="1">
    <citation type="journal article" date="2014" name="Front. Microbiol.">
        <title>High frequency of phylogenetically diverse reductive dehalogenase-homologous genes in deep subseafloor sedimentary metagenomes.</title>
        <authorList>
            <person name="Kawai M."/>
            <person name="Futagami T."/>
            <person name="Toyoda A."/>
            <person name="Takaki Y."/>
            <person name="Nishi S."/>
            <person name="Hori S."/>
            <person name="Arai W."/>
            <person name="Tsubouchi T."/>
            <person name="Morono Y."/>
            <person name="Uchiyama I."/>
            <person name="Ito T."/>
            <person name="Fujiyama A."/>
            <person name="Inagaki F."/>
            <person name="Takami H."/>
        </authorList>
    </citation>
    <scope>NUCLEOTIDE SEQUENCE</scope>
    <source>
        <strain evidence="1">Expedition CK06-06</strain>
    </source>
</reference>